<sequence length="325" mass="36460">MCSVSPDKRRKMESALEQLKKYTVVVADTGDFNAIEEYKPQDATTNPSLILAAAKMAAYQHLVDQAIKYGIAKGGPEEEQVTNTMDKLFVSFGLEILKKIPGRVSTEVDARYRKARCTARAYIMKLCCELSFNVPVNVHTCRELEKTHGVHCNMTLLFSFAQAVACAEAKVTLISPFVGRIMDWYKENTAQKSYEAHEDPGVISVTKIYNHYKKYDYTTVVMGASFRNTGEVKALAGCDLLTISPGLLGELSKDHSTITPMLTIQKAKACDLEKVHLDEKDFRWQHNEDRMAVEKLSDGIRKFAADAIKLETMIKEKMLNVKNGQ</sequence>
<evidence type="ECO:0000256" key="7">
    <source>
        <dbReference type="ARBA" id="ARBA00023270"/>
    </source>
</evidence>
<dbReference type="AlphaFoldDB" id="A0A4W5P9X8"/>
<organism evidence="8 9">
    <name type="scientific">Hucho hucho</name>
    <name type="common">huchen</name>
    <dbReference type="NCBI Taxonomy" id="62062"/>
    <lineage>
        <taxon>Eukaryota</taxon>
        <taxon>Metazoa</taxon>
        <taxon>Chordata</taxon>
        <taxon>Craniata</taxon>
        <taxon>Vertebrata</taxon>
        <taxon>Euteleostomi</taxon>
        <taxon>Actinopterygii</taxon>
        <taxon>Neopterygii</taxon>
        <taxon>Teleostei</taxon>
        <taxon>Protacanthopterygii</taxon>
        <taxon>Salmoniformes</taxon>
        <taxon>Salmonidae</taxon>
        <taxon>Salmoninae</taxon>
        <taxon>Hucho</taxon>
    </lineage>
</organism>
<evidence type="ECO:0000313" key="8">
    <source>
        <dbReference type="Ensembl" id="ENSHHUP00000057774.1"/>
    </source>
</evidence>
<dbReference type="Gene3D" id="3.20.20.70">
    <property type="entry name" value="Aldolase class I"/>
    <property type="match status" value="1"/>
</dbReference>
<proteinExistence type="inferred from homology"/>
<dbReference type="GO" id="GO:0005975">
    <property type="term" value="P:carbohydrate metabolic process"/>
    <property type="evidence" value="ECO:0007669"/>
    <property type="project" value="InterPro"/>
</dbReference>
<dbReference type="Pfam" id="PF00923">
    <property type="entry name" value="TAL_FSA"/>
    <property type="match status" value="1"/>
</dbReference>
<accession>A0A4W5P9X8</accession>
<dbReference type="GO" id="GO:0009052">
    <property type="term" value="P:pentose-phosphate shunt, non-oxidative branch"/>
    <property type="evidence" value="ECO:0007669"/>
    <property type="project" value="TreeGrafter"/>
</dbReference>
<name>A0A4W5P9X8_9TELE</name>
<evidence type="ECO:0000313" key="9">
    <source>
        <dbReference type="Proteomes" id="UP000314982"/>
    </source>
</evidence>
<dbReference type="GO" id="GO:0005737">
    <property type="term" value="C:cytoplasm"/>
    <property type="evidence" value="ECO:0007669"/>
    <property type="project" value="InterPro"/>
</dbReference>
<dbReference type="Proteomes" id="UP000314982">
    <property type="component" value="Unassembled WGS sequence"/>
</dbReference>
<dbReference type="UniPathway" id="UPA00115">
    <property type="reaction ID" value="UER00414"/>
</dbReference>
<keyword evidence="6" id="KW-0570">Pentose shunt</keyword>
<dbReference type="SUPFAM" id="SSF51569">
    <property type="entry name" value="Aldolase"/>
    <property type="match status" value="1"/>
</dbReference>
<comment type="pathway">
    <text evidence="1">Carbohydrate degradation; pentose phosphate pathway; D-glyceraldehyde 3-phosphate and beta-D-fructose 6-phosphate from D-ribose 5-phosphate and D-xylulose 5-phosphate (non-oxidative stage): step 2/3.</text>
</comment>
<keyword evidence="5" id="KW-0808">Transferase</keyword>
<keyword evidence="9" id="KW-1185">Reference proteome</keyword>
<dbReference type="CDD" id="cd00957">
    <property type="entry name" value="Transaldolase_TalAB"/>
    <property type="match status" value="1"/>
</dbReference>
<evidence type="ECO:0000256" key="6">
    <source>
        <dbReference type="ARBA" id="ARBA00023126"/>
    </source>
</evidence>
<dbReference type="InterPro" id="IPR001585">
    <property type="entry name" value="TAL/FSA"/>
</dbReference>
<dbReference type="InterPro" id="IPR018225">
    <property type="entry name" value="Transaldolase_AS"/>
</dbReference>
<evidence type="ECO:0000256" key="2">
    <source>
        <dbReference type="ARBA" id="ARBA00008012"/>
    </source>
</evidence>
<keyword evidence="7" id="KW-0704">Schiff base</keyword>
<evidence type="ECO:0000256" key="3">
    <source>
        <dbReference type="ARBA" id="ARBA00013151"/>
    </source>
</evidence>
<reference evidence="9" key="1">
    <citation type="submission" date="2018-06" db="EMBL/GenBank/DDBJ databases">
        <title>Genome assembly of Danube salmon.</title>
        <authorList>
            <person name="Macqueen D.J."/>
            <person name="Gundappa M.K."/>
        </authorList>
    </citation>
    <scope>NUCLEOTIDE SEQUENCE [LARGE SCALE GENOMIC DNA]</scope>
</reference>
<dbReference type="GeneTree" id="ENSGT00390000017361"/>
<dbReference type="FunFam" id="3.20.20.70:FF:000428">
    <property type="entry name" value="Predicted protein"/>
    <property type="match status" value="1"/>
</dbReference>
<reference evidence="8" key="3">
    <citation type="submission" date="2025-09" db="UniProtKB">
        <authorList>
            <consortium name="Ensembl"/>
        </authorList>
    </citation>
    <scope>IDENTIFICATION</scope>
</reference>
<dbReference type="GO" id="GO:0004801">
    <property type="term" value="F:transaldolase activity"/>
    <property type="evidence" value="ECO:0007669"/>
    <property type="project" value="UniProtKB-EC"/>
</dbReference>
<dbReference type="Ensembl" id="ENSHHUT00000059757.1">
    <property type="protein sequence ID" value="ENSHHUP00000057774.1"/>
    <property type="gene ID" value="ENSHHUG00000034391.1"/>
</dbReference>
<dbReference type="InterPro" id="IPR013785">
    <property type="entry name" value="Aldolase_TIM"/>
</dbReference>
<evidence type="ECO:0000256" key="4">
    <source>
        <dbReference type="ARBA" id="ARBA00018292"/>
    </source>
</evidence>
<evidence type="ECO:0000256" key="1">
    <source>
        <dbReference type="ARBA" id="ARBA00004857"/>
    </source>
</evidence>
<reference evidence="8" key="2">
    <citation type="submission" date="2025-08" db="UniProtKB">
        <authorList>
            <consortium name="Ensembl"/>
        </authorList>
    </citation>
    <scope>IDENTIFICATION</scope>
</reference>
<evidence type="ECO:0000256" key="5">
    <source>
        <dbReference type="ARBA" id="ARBA00022679"/>
    </source>
</evidence>
<protein>
    <recommendedName>
        <fullName evidence="4">Transaldolase</fullName>
        <ecNumber evidence="3">2.2.1.2</ecNumber>
    </recommendedName>
</protein>
<dbReference type="InterPro" id="IPR004730">
    <property type="entry name" value="Transaldolase_1"/>
</dbReference>
<dbReference type="PROSITE" id="PS01054">
    <property type="entry name" value="TRANSALDOLASE_1"/>
    <property type="match status" value="1"/>
</dbReference>
<dbReference type="EC" id="2.2.1.2" evidence="3"/>
<dbReference type="PANTHER" id="PTHR10683">
    <property type="entry name" value="TRANSALDOLASE"/>
    <property type="match status" value="1"/>
</dbReference>
<dbReference type="PANTHER" id="PTHR10683:SF18">
    <property type="entry name" value="TRANSALDOLASE"/>
    <property type="match status" value="1"/>
</dbReference>
<comment type="similarity">
    <text evidence="2">Belongs to the transaldolase family. Type 1 subfamily.</text>
</comment>